<sequence>MIKQSIHAAAKKMQIDFQELTGNINHMGERGSSREEILLRYLRKYIPNKYQMNNGIIIDGTGEQSRQQDIIIYDSFNSPVLLNMESTRIVPIESVYSVIEVKSTLNKTEISKCVNNITSVRSLIKNSLGSINSPTAGFVFAFTSSTTLETLLDNLVEANNQVDKHKQISAICVLDKGVIVNISKKGLNDIILLPNEDSTPGIIKNTAENNLMLFYLLLMQYLNQSIVSVPDLLKYANAGELLNIDYIIPKKHLPLDGYYRFNQGRIEIDTAYSIMKGSDLLEKIQSGKARSEEIMLYFSKHFKEIISLTESAYGSRPDNIKFYGKDYNISDIERAIIIFDKLSIGEELNKQDLDYYNSLSKDMFAQYKLDK</sequence>
<evidence type="ECO:0000313" key="2">
    <source>
        <dbReference type="EMBL" id="WNF23169.1"/>
    </source>
</evidence>
<name>A0ABY9VGV5_9BACI</name>
<dbReference type="EMBL" id="CP134494">
    <property type="protein sequence ID" value="WNF23169.1"/>
    <property type="molecule type" value="Genomic_DNA"/>
</dbReference>
<feature type="domain" description="DUF6602" evidence="1">
    <location>
        <begin position="22"/>
        <end position="123"/>
    </location>
</feature>
<gene>
    <name evidence="2" type="ORF">RH061_01180</name>
</gene>
<dbReference type="CDD" id="cd21173">
    <property type="entry name" value="NucC-like"/>
    <property type="match status" value="1"/>
</dbReference>
<proteinExistence type="predicted"/>
<evidence type="ECO:0000259" key="1">
    <source>
        <dbReference type="Pfam" id="PF20247"/>
    </source>
</evidence>
<keyword evidence="3" id="KW-1185">Reference proteome</keyword>
<reference evidence="2 3" key="1">
    <citation type="submission" date="2023-09" db="EMBL/GenBank/DDBJ databases">
        <title>Microbial mechanism of fulvic acid promoting antimony reduction mineralization in rice fields.</title>
        <authorList>
            <person name="Chen G."/>
            <person name="Lan J."/>
        </authorList>
    </citation>
    <scope>NUCLEOTIDE SEQUENCE [LARGE SCALE GENOMIC DNA]</scope>
    <source>
        <strain evidence="2 3">PS1</strain>
    </source>
</reference>
<evidence type="ECO:0000313" key="3">
    <source>
        <dbReference type="Proteomes" id="UP001303324"/>
    </source>
</evidence>
<dbReference type="InterPro" id="IPR046537">
    <property type="entry name" value="DUF6602"/>
</dbReference>
<dbReference type="Pfam" id="PF20247">
    <property type="entry name" value="DUF6602"/>
    <property type="match status" value="1"/>
</dbReference>
<organism evidence="2 3">
    <name type="scientific">Mesobacillus jeotgali</name>
    <dbReference type="NCBI Taxonomy" id="129985"/>
    <lineage>
        <taxon>Bacteria</taxon>
        <taxon>Bacillati</taxon>
        <taxon>Bacillota</taxon>
        <taxon>Bacilli</taxon>
        <taxon>Bacillales</taxon>
        <taxon>Bacillaceae</taxon>
        <taxon>Mesobacillus</taxon>
    </lineage>
</organism>
<dbReference type="RefSeq" id="WP_311073363.1">
    <property type="nucleotide sequence ID" value="NZ_CP134494.1"/>
</dbReference>
<protein>
    <recommendedName>
        <fullName evidence="1">DUF6602 domain-containing protein</fullName>
    </recommendedName>
</protein>
<dbReference type="Proteomes" id="UP001303324">
    <property type="component" value="Chromosome"/>
</dbReference>
<accession>A0ABY9VGV5</accession>